<feature type="compositionally biased region" description="Basic and acidic residues" evidence="1">
    <location>
        <begin position="1176"/>
        <end position="1189"/>
    </location>
</feature>
<feature type="compositionally biased region" description="Low complexity" evidence="1">
    <location>
        <begin position="770"/>
        <end position="797"/>
    </location>
</feature>
<gene>
    <name evidence="2" type="ORF">BT96DRAFT_1006787</name>
</gene>
<feature type="region of interest" description="Disordered" evidence="1">
    <location>
        <begin position="749"/>
        <end position="898"/>
    </location>
</feature>
<feature type="compositionally biased region" description="Polar residues" evidence="1">
    <location>
        <begin position="10"/>
        <end position="22"/>
    </location>
</feature>
<sequence length="1939" mass="216341">MSHYIPLRSPHQNSSRFISRTSTSKDARAGFNPHTGYIFSARSASSRDMSFPDATTEARDFKITVTSKPTVGTDDEFQPSPALSKSVNPASSSTSSRAHRRTAAVVPVIETQRASTSGQTSRLTGPGRSGLSSSTLPAGRGGARGAAGPSRGSSSATSVARPPSSLRQIVENSKIVSLPLTEDTRLVSFWFLRTVFLQGIFACAEHQSQREELEISVSDWVAFFDKHSPRMVAYKAKYGKYMATTWSAAFLLGVQRLCTQMLGQYARKDLQRYKTEWFIEEPILTYTFIGGDEIPGLSSPVVTPSELISGGLINYHKFEVDFELSVSGLAQDELFPEEAIFISDLVEDVGLSQVGIHGFSPSPRLFDPSEDALVDNMFIDFEAVESENEDDDEQEEEDDDGQEPEEEDADHDIDVEEDPSPIDNEVEFVGEAVEQPVRIRSSLLEYPTSPVPKPVSSSAYTSKSKKGQSSHAKDSGFPRLEGGRQNTSLFGYDSVLARGGGKSRAARTSNAAGTPYPETKGVRMITERFAAPGDFNDNERVRLHASLDSLVHSTIPLQPFPSVSCTNCIRIGVQCSMPPESTSSARHECHRCLLSKTPCSFSYPVERADEERRRLFMHAARSNGAVAMFSSTLAEENLGLLRTEVLLRSFLTEFTIQASNVARRQAQLRNSASDPRSLLKALIEDGFVAETDTERLSMLAFLLGWDKRFTLEDLEFEGLSQIPLPEVIAPPPTQSQVGHLHALIPSDRVPPIPGLVRRPQYKGKGKAKAVEAASEEGSAPEEASTVVAEPVSSSGSSEESEEEAVVHAHSPSKRRSPSQSPSAEEDDEPVAKRRKATKSPAAAPAAVLSPRAFFRQNAAAGPSARPIQRAPGAHRGSGSKQGSRKRKRPLAPASGFTSRRDDISIAAKSVRDALSPIVLMSAAKANSSLIWQYFGGKYFVQPGAVSDPKLGFVSNIRPQYLEDKFSSLRLHLSTLLSNKHIHSKMSSEPARPFITLKDYPDHKIQLQKQADAIEVLAKAKCALSIRHPTCEQALVYLHYPASQEVTSQTDYQELYKTLLDLVAPVHQQQKVNLFEKCAKYYRTITASNETPDHAGKQRKGFSKKDGSSRRSIREDEEVVEVPAPPKVASTSATPTGPRAHVATAPNSRHLRESPSPSSSRPNGTAGVEARKGKRTRLNDDASNFRRPETSGKNIFHSFIEAIVQTGNAPAIEDVAPRTIGPWDPIPWDCEIPETIGYFAGGGAEVPYEVIAYEQLFVFYGYRGSFTQFLAFTGNFSFTVQWLSKWYISSLDRASHNRFLDRELPFSPIPAIDLSYPSDWIPSHEFCPFCDEASVQCLWYRTSNFHEVTDQFLSYGDLCDAGYTDFPFPQRLQRIQELRASLENNFPQSDRCNCRSGESTESFLDYSWVRNELVGYPSQPTAQTLELVPATYSFSGVPWHVHGEVYKYTSESLEQVRARYENNPLVELACGFPKVPVVPRYSRVLDWSGRPLLPDPGIPQEERVLRTWDTHTAYDYFWDRIFQGDFPSRDQLVFSLSRNSSPEQLVNFPPQEAFANPAQFCPCRRDCPESRYVPIAVRYSPLENASFREAALVRGTHDFHDVHEDWRRGIFPRDSRPVPPTVSIKVPADSPVPNSPSSVTHQFYPTIHRPDHVEVFYDPATWKYYNSRSSYPFASPALLDEVRPLVKPVLHHPELRPVQPSNFQPDEFSQRMAEALSANEESWPNFQEWRFAREAYIDWSDPQKVVDIFDPRRFPCLYRHGRLFFGGEAAFALLQTRPPFKVHRPPLLIEKLTSLLGSQSRLPLSSVGPMYQQLSPEDEVLLAEIASHFNSTVVRADLAEVQDERLNQALNSLEGYPELDPSVEDIQYGLLNRYRLDFVYYRGMAKHFRDEAEHSLRLFTGQHESMMKKGYPLPQIDLDRLPEFIKSSVQPADAMETDGN</sequence>
<name>A0A6A4GJ78_9AGAR</name>
<accession>A0A6A4GJ78</accession>
<feature type="region of interest" description="Disordered" evidence="1">
    <location>
        <begin position="1089"/>
        <end position="1189"/>
    </location>
</feature>
<reference evidence="2" key="1">
    <citation type="journal article" date="2019" name="Environ. Microbiol.">
        <title>Fungal ecological strategies reflected in gene transcription - a case study of two litter decomposers.</title>
        <authorList>
            <person name="Barbi F."/>
            <person name="Kohler A."/>
            <person name="Barry K."/>
            <person name="Baskaran P."/>
            <person name="Daum C."/>
            <person name="Fauchery L."/>
            <person name="Ihrmark K."/>
            <person name="Kuo A."/>
            <person name="LaButti K."/>
            <person name="Lipzen A."/>
            <person name="Morin E."/>
            <person name="Grigoriev I.V."/>
            <person name="Henrissat B."/>
            <person name="Lindahl B."/>
            <person name="Martin F."/>
        </authorList>
    </citation>
    <scope>NUCLEOTIDE SEQUENCE</scope>
    <source>
        <strain evidence="2">JB14</strain>
    </source>
</reference>
<feature type="region of interest" description="Disordered" evidence="1">
    <location>
        <begin position="65"/>
        <end position="164"/>
    </location>
</feature>
<feature type="compositionally biased region" description="Polar residues" evidence="1">
    <location>
        <begin position="112"/>
        <end position="123"/>
    </location>
</feature>
<feature type="compositionally biased region" description="Low complexity" evidence="1">
    <location>
        <begin position="838"/>
        <end position="852"/>
    </location>
</feature>
<dbReference type="Proteomes" id="UP000799118">
    <property type="component" value="Unassembled WGS sequence"/>
</dbReference>
<organism evidence="2 3">
    <name type="scientific">Gymnopus androsaceus JB14</name>
    <dbReference type="NCBI Taxonomy" id="1447944"/>
    <lineage>
        <taxon>Eukaryota</taxon>
        <taxon>Fungi</taxon>
        <taxon>Dikarya</taxon>
        <taxon>Basidiomycota</taxon>
        <taxon>Agaricomycotina</taxon>
        <taxon>Agaricomycetes</taxon>
        <taxon>Agaricomycetidae</taxon>
        <taxon>Agaricales</taxon>
        <taxon>Marasmiineae</taxon>
        <taxon>Omphalotaceae</taxon>
        <taxon>Gymnopus</taxon>
    </lineage>
</organism>
<protein>
    <submittedName>
        <fullName evidence="2">Uncharacterized protein</fullName>
    </submittedName>
</protein>
<dbReference type="EMBL" id="ML769952">
    <property type="protein sequence ID" value="KAE9385719.1"/>
    <property type="molecule type" value="Genomic_DNA"/>
</dbReference>
<feature type="region of interest" description="Disordered" evidence="1">
    <location>
        <begin position="1"/>
        <end position="33"/>
    </location>
</feature>
<feature type="compositionally biased region" description="Low complexity" evidence="1">
    <location>
        <begin position="146"/>
        <end position="161"/>
    </location>
</feature>
<proteinExistence type="predicted"/>
<evidence type="ECO:0000313" key="3">
    <source>
        <dbReference type="Proteomes" id="UP000799118"/>
    </source>
</evidence>
<feature type="compositionally biased region" description="Basic and acidic residues" evidence="1">
    <location>
        <begin position="1102"/>
        <end position="1113"/>
    </location>
</feature>
<feature type="region of interest" description="Disordered" evidence="1">
    <location>
        <begin position="446"/>
        <end position="485"/>
    </location>
</feature>
<keyword evidence="3" id="KW-1185">Reference proteome</keyword>
<evidence type="ECO:0000313" key="2">
    <source>
        <dbReference type="EMBL" id="KAE9385719.1"/>
    </source>
</evidence>
<feature type="region of interest" description="Disordered" evidence="1">
    <location>
        <begin position="385"/>
        <end position="421"/>
    </location>
</feature>
<evidence type="ECO:0000256" key="1">
    <source>
        <dbReference type="SAM" id="MobiDB-lite"/>
    </source>
</evidence>